<feature type="compositionally biased region" description="Polar residues" evidence="1">
    <location>
        <begin position="97"/>
        <end position="126"/>
    </location>
</feature>
<feature type="region of interest" description="Disordered" evidence="1">
    <location>
        <begin position="1"/>
        <end position="188"/>
    </location>
</feature>
<feature type="compositionally biased region" description="Basic residues" evidence="1">
    <location>
        <begin position="437"/>
        <end position="451"/>
    </location>
</feature>
<feature type="region of interest" description="Disordered" evidence="1">
    <location>
        <begin position="217"/>
        <end position="287"/>
    </location>
</feature>
<evidence type="ECO:0000313" key="2">
    <source>
        <dbReference type="Proteomes" id="UP000504606"/>
    </source>
</evidence>
<dbReference type="RefSeq" id="XP_052129554.1">
    <property type="nucleotide sequence ID" value="XM_052273594.1"/>
</dbReference>
<dbReference type="AlphaFoldDB" id="A0A9C6XSF1"/>
<organism evidence="2 3">
    <name type="scientific">Frankliniella occidentalis</name>
    <name type="common">Western flower thrips</name>
    <name type="synonym">Euthrips occidentalis</name>
    <dbReference type="NCBI Taxonomy" id="133901"/>
    <lineage>
        <taxon>Eukaryota</taxon>
        <taxon>Metazoa</taxon>
        <taxon>Ecdysozoa</taxon>
        <taxon>Arthropoda</taxon>
        <taxon>Hexapoda</taxon>
        <taxon>Insecta</taxon>
        <taxon>Pterygota</taxon>
        <taxon>Neoptera</taxon>
        <taxon>Paraneoptera</taxon>
        <taxon>Thysanoptera</taxon>
        <taxon>Terebrantia</taxon>
        <taxon>Thripoidea</taxon>
        <taxon>Thripidae</taxon>
        <taxon>Frankliniella</taxon>
    </lineage>
</organism>
<feature type="compositionally biased region" description="Basic and acidic residues" evidence="1">
    <location>
        <begin position="160"/>
        <end position="173"/>
    </location>
</feature>
<feature type="compositionally biased region" description="Basic residues" evidence="1">
    <location>
        <begin position="149"/>
        <end position="159"/>
    </location>
</feature>
<keyword evidence="2" id="KW-1185">Reference proteome</keyword>
<dbReference type="Proteomes" id="UP000504606">
    <property type="component" value="Unplaced"/>
</dbReference>
<feature type="compositionally biased region" description="Basic residues" evidence="1">
    <location>
        <begin position="544"/>
        <end position="559"/>
    </location>
</feature>
<feature type="region of interest" description="Disordered" evidence="1">
    <location>
        <begin position="335"/>
        <end position="494"/>
    </location>
</feature>
<evidence type="ECO:0000256" key="1">
    <source>
        <dbReference type="SAM" id="MobiDB-lite"/>
    </source>
</evidence>
<reference evidence="3" key="1">
    <citation type="submission" date="2025-08" db="UniProtKB">
        <authorList>
            <consortium name="RefSeq"/>
        </authorList>
    </citation>
    <scope>IDENTIFICATION</scope>
    <source>
        <tissue evidence="3">Whole organism</tissue>
    </source>
</reference>
<proteinExistence type="predicted"/>
<feature type="compositionally biased region" description="Low complexity" evidence="1">
    <location>
        <begin position="363"/>
        <end position="385"/>
    </location>
</feature>
<protein>
    <submittedName>
        <fullName evidence="3">Serine/arginine repetitive matrix protein 1-like</fullName>
    </submittedName>
</protein>
<feature type="compositionally biased region" description="Low complexity" evidence="1">
    <location>
        <begin position="217"/>
        <end position="228"/>
    </location>
</feature>
<feature type="compositionally biased region" description="Basic and acidic residues" evidence="1">
    <location>
        <begin position="48"/>
        <end position="69"/>
    </location>
</feature>
<dbReference type="OrthoDB" id="10682159at2759"/>
<feature type="compositionally biased region" description="Low complexity" evidence="1">
    <location>
        <begin position="480"/>
        <end position="491"/>
    </location>
</feature>
<name>A0A9C6XSF1_FRAOC</name>
<feature type="compositionally biased region" description="Gly residues" evidence="1">
    <location>
        <begin position="1"/>
        <end position="27"/>
    </location>
</feature>
<feature type="compositionally biased region" description="Low complexity" evidence="1">
    <location>
        <begin position="455"/>
        <end position="467"/>
    </location>
</feature>
<feature type="compositionally biased region" description="Basic residues" evidence="1">
    <location>
        <begin position="238"/>
        <end position="250"/>
    </location>
</feature>
<feature type="region of interest" description="Disordered" evidence="1">
    <location>
        <begin position="193"/>
        <end position="212"/>
    </location>
</feature>
<feature type="region of interest" description="Disordered" evidence="1">
    <location>
        <begin position="506"/>
        <end position="559"/>
    </location>
</feature>
<accession>A0A9C6XSF1</accession>
<evidence type="ECO:0000313" key="3">
    <source>
        <dbReference type="RefSeq" id="XP_052129554.1"/>
    </source>
</evidence>
<gene>
    <name evidence="3" type="primary">LOC127750913</name>
</gene>
<dbReference type="GeneID" id="127750913"/>
<sequence>MTETSGGGRGLGGSLSAGLCHGLGQGLGHACEACAVPPSSPNLPRRKQAQEDKSGSPKAQARPEARPERTPPMPRSRRTLQVHTALLDLPGSDLGEANTTPERQSSTETSPTRQPQAVQQRVSTSPDDPALRSNSERVDMPPELIVTPAHRRKGRGRHGSMRELRDLGQHHQGGDGASPTNTSAALLDCKDSAADTSASPTVVQRRRSLSVLVDVRAGPPLAGAPRPASQHARSLPNARRRQGSARRAQPKRAVTPTPTPVPPEDEGGEGSPSRSPMSGVWLGTPCEQCDPRAPEQCNNYTANVPLAWGPPPQHEQPEQQDVLRSCSQKLSAISALQRPAGAREAAADGSVTVRVTRRRRPKAPVAAAQQPPPATAATPPRKAQASWPQRQNGRPAPQAGNPSRPTSLAALRVQHGAGASASVDDDQDADGSDGGRAHWRRGQLRLRRQKRHEVASAARVVEEAVSVLGAAQRRRAKSKGPPGAVAPQGPQDLEALSRRARFRGGAVLSGVVPNNADVRSDGGVQENGHASDDLAGDSEQGKAGLKKKKKRKLGLPKRVKRVLSATAAISQQPSEKPR</sequence>
<dbReference type="KEGG" id="foc:127750913"/>